<dbReference type="SUPFAM" id="SSF103473">
    <property type="entry name" value="MFS general substrate transporter"/>
    <property type="match status" value="1"/>
</dbReference>
<dbReference type="Proteomes" id="UP000293852">
    <property type="component" value="Unassembled WGS sequence"/>
</dbReference>
<dbReference type="EMBL" id="SGWX01000001">
    <property type="protein sequence ID" value="RZS63240.1"/>
    <property type="molecule type" value="Genomic_DNA"/>
</dbReference>
<keyword evidence="4 8" id="KW-0812">Transmembrane</keyword>
<dbReference type="Gene3D" id="1.20.1250.20">
    <property type="entry name" value="MFS general substrate transporter like domains"/>
    <property type="match status" value="1"/>
</dbReference>
<dbReference type="InterPro" id="IPR036259">
    <property type="entry name" value="MFS_trans_sf"/>
</dbReference>
<feature type="transmembrane region" description="Helical" evidence="8">
    <location>
        <begin position="398"/>
        <end position="415"/>
    </location>
</feature>
<organism evidence="9 10">
    <name type="scientific">Xylanimonas ulmi</name>
    <dbReference type="NCBI Taxonomy" id="228973"/>
    <lineage>
        <taxon>Bacteria</taxon>
        <taxon>Bacillati</taxon>
        <taxon>Actinomycetota</taxon>
        <taxon>Actinomycetes</taxon>
        <taxon>Micrococcales</taxon>
        <taxon>Promicromonosporaceae</taxon>
        <taxon>Xylanimonas</taxon>
    </lineage>
</organism>
<feature type="transmembrane region" description="Helical" evidence="8">
    <location>
        <begin position="186"/>
        <end position="207"/>
    </location>
</feature>
<name>A0A4V2EYJ8_9MICO</name>
<keyword evidence="6 8" id="KW-0472">Membrane</keyword>
<feature type="transmembrane region" description="Helical" evidence="8">
    <location>
        <begin position="27"/>
        <end position="53"/>
    </location>
</feature>
<dbReference type="AlphaFoldDB" id="A0A4V2EYJ8"/>
<evidence type="ECO:0000256" key="6">
    <source>
        <dbReference type="ARBA" id="ARBA00023136"/>
    </source>
</evidence>
<feature type="transmembrane region" description="Helical" evidence="8">
    <location>
        <begin position="92"/>
        <end position="113"/>
    </location>
</feature>
<keyword evidence="5 8" id="KW-1133">Transmembrane helix</keyword>
<gene>
    <name evidence="9" type="ORF">EV386_3603</name>
</gene>
<reference evidence="9 10" key="1">
    <citation type="submission" date="2019-02" db="EMBL/GenBank/DDBJ databases">
        <title>Sequencing the genomes of 1000 actinobacteria strains.</title>
        <authorList>
            <person name="Klenk H.-P."/>
        </authorList>
    </citation>
    <scope>NUCLEOTIDE SEQUENCE [LARGE SCALE GENOMIC DNA]</scope>
    <source>
        <strain evidence="9 10">DSM 16932</strain>
    </source>
</reference>
<evidence type="ECO:0000256" key="2">
    <source>
        <dbReference type="ARBA" id="ARBA00022448"/>
    </source>
</evidence>
<feature type="transmembrane region" description="Helical" evidence="8">
    <location>
        <begin position="332"/>
        <end position="354"/>
    </location>
</feature>
<keyword evidence="2" id="KW-0813">Transport</keyword>
<feature type="transmembrane region" description="Helical" evidence="8">
    <location>
        <begin position="59"/>
        <end position="80"/>
    </location>
</feature>
<evidence type="ECO:0000313" key="9">
    <source>
        <dbReference type="EMBL" id="RZS63240.1"/>
    </source>
</evidence>
<comment type="caution">
    <text evidence="9">The sequence shown here is derived from an EMBL/GenBank/DDBJ whole genome shotgun (WGS) entry which is preliminary data.</text>
</comment>
<dbReference type="OrthoDB" id="145388at2"/>
<evidence type="ECO:0000313" key="10">
    <source>
        <dbReference type="Proteomes" id="UP000293852"/>
    </source>
</evidence>
<feature type="region of interest" description="Disordered" evidence="7">
    <location>
        <begin position="1"/>
        <end position="21"/>
    </location>
</feature>
<dbReference type="PANTHER" id="PTHR23513">
    <property type="entry name" value="INTEGRAL MEMBRANE EFFLUX PROTEIN-RELATED"/>
    <property type="match status" value="1"/>
</dbReference>
<dbReference type="GO" id="GO:0005886">
    <property type="term" value="C:plasma membrane"/>
    <property type="evidence" value="ECO:0007669"/>
    <property type="project" value="UniProtKB-SubCell"/>
</dbReference>
<dbReference type="PANTHER" id="PTHR23513:SF9">
    <property type="entry name" value="ENTEROBACTIN EXPORTER ENTS"/>
    <property type="match status" value="1"/>
</dbReference>
<dbReference type="RefSeq" id="WP_130416626.1">
    <property type="nucleotide sequence ID" value="NZ_SGWX01000001.1"/>
</dbReference>
<accession>A0A4V2EYJ8</accession>
<feature type="compositionally biased region" description="Polar residues" evidence="7">
    <location>
        <begin position="1"/>
        <end position="11"/>
    </location>
</feature>
<comment type="subcellular location">
    <subcellularLocation>
        <location evidence="1">Cell inner membrane</location>
        <topology evidence="1">Multi-pass membrane protein</topology>
    </subcellularLocation>
</comment>
<evidence type="ECO:0000256" key="1">
    <source>
        <dbReference type="ARBA" id="ARBA00004429"/>
    </source>
</evidence>
<sequence length="433" mass="43641">MTTVSRATQPTPDAEPSMPPLRHNRPYLLLMSGRTAQLVGAGVGAFAVPLLAFEVTGSVARAGLVAGIGQVGALLAALPAGVVADRVDRRRLILGAAVAGALLWASVAVAGAAGRLTGAHLAAVLFGSALVTALEGPAESGAIRAVVDGEQLPRALAAVQGRGAVATLASGPLGGLLYGLAHALPVAASAVAHLAVVVCTWFVRVPLGDDAAARGTRGEDGPGTGPVAALREGLRFVWSRRLFRVALVVFPIINLAVNGVLVAVNLDLIRQGVAPVRIALIDTAAGAAMLAGAAVAGRVLDRVRAGALMLATLGWIALCFIAMAALHTYLAFLLLTAAAVLPLAPSNAGIQGYVTAITPQRLQGRLASVLGLSFLLTAPLTPALAGALLAAVGLRPTLWAFAGLLVVAVGALAFARSLRAIGTPDTWHTAVEQ</sequence>
<dbReference type="Pfam" id="PF07690">
    <property type="entry name" value="MFS_1"/>
    <property type="match status" value="2"/>
</dbReference>
<dbReference type="GO" id="GO:0022857">
    <property type="term" value="F:transmembrane transporter activity"/>
    <property type="evidence" value="ECO:0007669"/>
    <property type="project" value="InterPro"/>
</dbReference>
<evidence type="ECO:0000256" key="8">
    <source>
        <dbReference type="SAM" id="Phobius"/>
    </source>
</evidence>
<dbReference type="InterPro" id="IPR011701">
    <property type="entry name" value="MFS"/>
</dbReference>
<proteinExistence type="predicted"/>
<evidence type="ECO:0000256" key="5">
    <source>
        <dbReference type="ARBA" id="ARBA00022989"/>
    </source>
</evidence>
<feature type="transmembrane region" description="Helical" evidence="8">
    <location>
        <begin position="307"/>
        <end position="326"/>
    </location>
</feature>
<protein>
    <submittedName>
        <fullName evidence="9">Putative MFS family arabinose efflux permease</fullName>
    </submittedName>
</protein>
<feature type="transmembrane region" description="Helical" evidence="8">
    <location>
        <begin position="366"/>
        <end position="392"/>
    </location>
</feature>
<feature type="transmembrane region" description="Helical" evidence="8">
    <location>
        <begin position="278"/>
        <end position="300"/>
    </location>
</feature>
<keyword evidence="3" id="KW-1003">Cell membrane</keyword>
<feature type="transmembrane region" description="Helical" evidence="8">
    <location>
        <begin position="245"/>
        <end position="266"/>
    </location>
</feature>
<evidence type="ECO:0000256" key="4">
    <source>
        <dbReference type="ARBA" id="ARBA00022692"/>
    </source>
</evidence>
<evidence type="ECO:0000256" key="3">
    <source>
        <dbReference type="ARBA" id="ARBA00022475"/>
    </source>
</evidence>
<keyword evidence="10" id="KW-1185">Reference proteome</keyword>
<evidence type="ECO:0000256" key="7">
    <source>
        <dbReference type="SAM" id="MobiDB-lite"/>
    </source>
</evidence>